<keyword evidence="8 14" id="KW-0808">Transferase</keyword>
<evidence type="ECO:0000259" key="13">
    <source>
        <dbReference type="Pfam" id="PF17956"/>
    </source>
</evidence>
<dbReference type="OrthoDB" id="193380at2759"/>
<dbReference type="CDD" id="cd01570">
    <property type="entry name" value="NAPRTase_A"/>
    <property type="match status" value="1"/>
</dbReference>
<dbReference type="SUPFAM" id="SSF54675">
    <property type="entry name" value="Nicotinate/Quinolinate PRTase N-terminal domain-like"/>
    <property type="match status" value="2"/>
</dbReference>
<comment type="pathway">
    <text evidence="1">Cofactor biosynthesis; NAD(+) biosynthesis; nicotinate D-ribonucleotide from nicotinate: step 1/1.</text>
</comment>
<evidence type="ECO:0000256" key="3">
    <source>
        <dbReference type="ARBA" id="ARBA00013236"/>
    </source>
</evidence>
<comment type="function">
    <text evidence="9">Catalyzes the first step in the biosynthesis of NAD from nicotinic acid, the ATP-dependent synthesis of beta-nicotinate D-ribonucleotide from nicotinate and 5-phospho-D-ribose 1-phosphate. Helps prevent cellular oxidative stress via its role in NAD biosynthesis.</text>
</comment>
<evidence type="ECO:0000256" key="2">
    <source>
        <dbReference type="ARBA" id="ARBA00010897"/>
    </source>
</evidence>
<keyword evidence="14" id="KW-0328">Glycosyltransferase</keyword>
<dbReference type="Pfam" id="PF17956">
    <property type="entry name" value="NAPRTase_C"/>
    <property type="match status" value="1"/>
</dbReference>
<feature type="domain" description="Nicotinate phosphoribosyltransferase N-terminal" evidence="12">
    <location>
        <begin position="93"/>
        <end position="220"/>
    </location>
</feature>
<keyword evidence="7" id="KW-0662">Pyridine nucleotide biosynthesis</keyword>
<dbReference type="InterPro" id="IPR007229">
    <property type="entry name" value="Nic_PRibTrfase-Fam"/>
</dbReference>
<dbReference type="InterPro" id="IPR041525">
    <property type="entry name" value="N/Namide_PRibTrfase"/>
</dbReference>
<dbReference type="GO" id="GO:0005829">
    <property type="term" value="C:cytosol"/>
    <property type="evidence" value="ECO:0007669"/>
    <property type="project" value="TreeGrafter"/>
</dbReference>
<dbReference type="FunFam" id="3.20.140.10:FF:000006">
    <property type="entry name" value="Nicotinate phosphoribosyltransferase"/>
    <property type="match status" value="1"/>
</dbReference>
<dbReference type="InterPro" id="IPR041619">
    <property type="entry name" value="NAPRTase_C"/>
</dbReference>
<protein>
    <recommendedName>
        <fullName evidence="4">Nicotinate phosphoribosyltransferase</fullName>
        <ecNumber evidence="3">6.3.4.21</ecNumber>
    </recommendedName>
</protein>
<evidence type="ECO:0000256" key="5">
    <source>
        <dbReference type="ARBA" id="ARBA00022553"/>
    </source>
</evidence>
<dbReference type="UniPathway" id="UPA00253">
    <property type="reaction ID" value="UER00457"/>
</dbReference>
<evidence type="ECO:0000256" key="6">
    <source>
        <dbReference type="ARBA" id="ARBA00022598"/>
    </source>
</evidence>
<dbReference type="GO" id="GO:0016757">
    <property type="term" value="F:glycosyltransferase activity"/>
    <property type="evidence" value="ECO:0007669"/>
    <property type="project" value="UniProtKB-KW"/>
</dbReference>
<dbReference type="NCBIfam" id="TIGR01513">
    <property type="entry name" value="NAPRTase_put"/>
    <property type="match status" value="1"/>
</dbReference>
<dbReference type="Pfam" id="PF04095">
    <property type="entry name" value="NAPRTase"/>
    <property type="match status" value="1"/>
</dbReference>
<reference evidence="14" key="1">
    <citation type="journal article" date="2013" name="Genome Biol. Evol.">
        <title>Punctuated emergences of genetic and phenotypic innovations in eumetazoan, bilaterian, euteleostome, and hominidae ancestors.</title>
        <authorList>
            <person name="Wenger Y."/>
            <person name="Galliot B."/>
        </authorList>
    </citation>
    <scope>NUCLEOTIDE SEQUENCE</scope>
    <source>
        <tissue evidence="14">Whole animals</tissue>
    </source>
</reference>
<feature type="domain" description="Nicotinate phosphoribosyltransferase C-terminal" evidence="13">
    <location>
        <begin position="496"/>
        <end position="604"/>
    </location>
</feature>
<name>T2MBK0_HYDVU</name>
<dbReference type="FunFam" id="3.20.140.10:FF:000002">
    <property type="entry name" value="Nicotinate phosphoribosyltransferase"/>
    <property type="match status" value="1"/>
</dbReference>
<comment type="catalytic activity">
    <reaction evidence="10">
        <text>5-phospho-alpha-D-ribose 1-diphosphate + nicotinate + ATP + H2O = nicotinate beta-D-ribonucleotide + ADP + phosphate + diphosphate</text>
        <dbReference type="Rhea" id="RHEA:36163"/>
        <dbReference type="ChEBI" id="CHEBI:15377"/>
        <dbReference type="ChEBI" id="CHEBI:30616"/>
        <dbReference type="ChEBI" id="CHEBI:32544"/>
        <dbReference type="ChEBI" id="CHEBI:33019"/>
        <dbReference type="ChEBI" id="CHEBI:43474"/>
        <dbReference type="ChEBI" id="CHEBI:57502"/>
        <dbReference type="ChEBI" id="CHEBI:58017"/>
        <dbReference type="ChEBI" id="CHEBI:456216"/>
        <dbReference type="EC" id="6.3.4.21"/>
    </reaction>
</comment>
<evidence type="ECO:0000256" key="9">
    <source>
        <dbReference type="ARBA" id="ARBA00023426"/>
    </source>
</evidence>
<evidence type="ECO:0000256" key="1">
    <source>
        <dbReference type="ARBA" id="ARBA00004952"/>
    </source>
</evidence>
<dbReference type="Pfam" id="PF17767">
    <property type="entry name" value="NAPRTase_N"/>
    <property type="match status" value="2"/>
</dbReference>
<organism evidence="14">
    <name type="scientific">Hydra vulgaris</name>
    <name type="common">Hydra</name>
    <name type="synonym">Hydra attenuata</name>
    <dbReference type="NCBI Taxonomy" id="6087"/>
    <lineage>
        <taxon>Eukaryota</taxon>
        <taxon>Metazoa</taxon>
        <taxon>Cnidaria</taxon>
        <taxon>Hydrozoa</taxon>
        <taxon>Hydroidolina</taxon>
        <taxon>Anthoathecata</taxon>
        <taxon>Aplanulata</taxon>
        <taxon>Hydridae</taxon>
        <taxon>Hydra</taxon>
    </lineage>
</organism>
<dbReference type="PANTHER" id="PTHR11098">
    <property type="entry name" value="NICOTINATE PHOSPHORIBOSYLTRANSFERASE"/>
    <property type="match status" value="1"/>
</dbReference>
<keyword evidence="6" id="KW-0436">Ligase</keyword>
<feature type="non-terminal residue" evidence="14">
    <location>
        <position position="1"/>
    </location>
</feature>
<dbReference type="InterPro" id="IPR040727">
    <property type="entry name" value="NAPRTase_N"/>
</dbReference>
<dbReference type="PANTHER" id="PTHR11098:SF1">
    <property type="entry name" value="NICOTINATE PHOSPHORIBOSYLTRANSFERASE"/>
    <property type="match status" value="1"/>
</dbReference>
<comment type="similarity">
    <text evidence="2">Belongs to the NAPRTase family.</text>
</comment>
<sequence length="620" mass="70213">MSNKLFKNEVIQPLLTDYYQISMAYAYWHNEKMNDFAVFDLFFRKNPFKGEYTIFGGLQQCIEYLKEFKFSEDAAKNRRMSNKLFKNEVIQPLLTDYYQISMAYAYWHNEKMNDFAVFDLFFRKNPFKGEYTIFGGLQQCIEYLKEFKFSEDDINFLKSILPSTTDPKFFEYLKTLTTKEVTLYAVAEGSVVFPKTPIIRIEGPLAVVQLLETTLLNLVNYASLIATNAARFRKAAGDNKVLLEFGLRRAQGPDGALSASRYCYMGGFDGTSNVLAAKEFGIPTKGTHAHAFVSSFDINEVNLKMKLLDLNDNISKEFLPVVNQKLLDVADAFKISLDQTSQGELKAFAAYANAFPTTFVALVDTYNVLKSGVLNFIAVTLALNDFGYKSIGIRIDSGDLAYLSLEVRKLLKQAAERFNIGWLEHLTITASNDINEETLTSLQQQGHSIDAYGIGTHLVTCQKQPALGCVYKLVELNGIPRIKLSEVVSKVTIPGKKDIYRLYNSDGTALLDLMTNSFESAPIAGERVLCRHPYDESKRAYVKPTVVEPLLKLYWKDGEIQTPLNSLEEARANVKQSLKTLRPDHLRSLNPTPYKVSVTEGLYSYFHELWLKCSPITDLS</sequence>
<gene>
    <name evidence="14" type="primary">NAPRT1</name>
</gene>
<proteinExistence type="evidence at transcript level"/>
<dbReference type="EMBL" id="HAAD01003090">
    <property type="protein sequence ID" value="CDG69322.1"/>
    <property type="molecule type" value="mRNA"/>
</dbReference>
<dbReference type="GO" id="GO:0034355">
    <property type="term" value="P:NAD+ biosynthetic process via the salvage pathway"/>
    <property type="evidence" value="ECO:0007669"/>
    <property type="project" value="TreeGrafter"/>
</dbReference>
<dbReference type="SUPFAM" id="SSF51690">
    <property type="entry name" value="Nicotinate/Quinolinate PRTase C-terminal domain-like"/>
    <property type="match status" value="1"/>
</dbReference>
<evidence type="ECO:0000313" key="14">
    <source>
        <dbReference type="EMBL" id="CDG69322.1"/>
    </source>
</evidence>
<dbReference type="EC" id="6.3.4.21" evidence="3"/>
<dbReference type="InterPro" id="IPR036068">
    <property type="entry name" value="Nicotinate_pribotase-like_C"/>
</dbReference>
<dbReference type="AlphaFoldDB" id="T2MBK0"/>
<keyword evidence="5" id="KW-0597">Phosphoprotein</keyword>
<evidence type="ECO:0000256" key="10">
    <source>
        <dbReference type="ARBA" id="ARBA00048668"/>
    </source>
</evidence>
<dbReference type="InterPro" id="IPR006405">
    <property type="entry name" value="Nic_PRibTrfase_pncB"/>
</dbReference>
<accession>T2MBK0</accession>
<evidence type="ECO:0000259" key="11">
    <source>
        <dbReference type="Pfam" id="PF04095"/>
    </source>
</evidence>
<evidence type="ECO:0000256" key="7">
    <source>
        <dbReference type="ARBA" id="ARBA00022642"/>
    </source>
</evidence>
<feature type="domain" description="Nicotinate/nicotinamide phosphoribosyltransferase" evidence="11">
    <location>
        <begin position="243"/>
        <end position="486"/>
    </location>
</feature>
<feature type="domain" description="Nicotinate phosphoribosyltransferase N-terminal" evidence="12">
    <location>
        <begin position="14"/>
        <end position="75"/>
    </location>
</feature>
<evidence type="ECO:0000259" key="12">
    <source>
        <dbReference type="Pfam" id="PF17767"/>
    </source>
</evidence>
<evidence type="ECO:0000256" key="4">
    <source>
        <dbReference type="ARBA" id="ARBA00021569"/>
    </source>
</evidence>
<dbReference type="GO" id="GO:0004516">
    <property type="term" value="F:nicotinate phosphoribosyltransferase activity"/>
    <property type="evidence" value="ECO:0007669"/>
    <property type="project" value="UniProtKB-EC"/>
</dbReference>
<dbReference type="Gene3D" id="3.20.140.10">
    <property type="entry name" value="nicotinate phosphoribosyltransferase"/>
    <property type="match status" value="3"/>
</dbReference>
<evidence type="ECO:0000256" key="8">
    <source>
        <dbReference type="ARBA" id="ARBA00022679"/>
    </source>
</evidence>